<dbReference type="InterPro" id="IPR016181">
    <property type="entry name" value="Acyl_CoA_acyltransferase"/>
</dbReference>
<dbReference type="SUPFAM" id="SSF55729">
    <property type="entry name" value="Acyl-CoA N-acyltransferases (Nat)"/>
    <property type="match status" value="1"/>
</dbReference>
<dbReference type="Pfam" id="PF13302">
    <property type="entry name" value="Acetyltransf_3"/>
    <property type="match status" value="1"/>
</dbReference>
<name>A0ABV9DLQ0_9BACI</name>
<dbReference type="InterPro" id="IPR051531">
    <property type="entry name" value="N-acetyltransferase"/>
</dbReference>
<dbReference type="RefSeq" id="WP_390298676.1">
    <property type="nucleotide sequence ID" value="NZ_JBHSFU010000011.1"/>
</dbReference>
<gene>
    <name evidence="2" type="ORF">ACFO3D_16565</name>
</gene>
<dbReference type="EC" id="2.3.-.-" evidence="2"/>
<dbReference type="GO" id="GO:0016746">
    <property type="term" value="F:acyltransferase activity"/>
    <property type="evidence" value="ECO:0007669"/>
    <property type="project" value="UniProtKB-KW"/>
</dbReference>
<dbReference type="PANTHER" id="PTHR43792">
    <property type="entry name" value="GNAT FAMILY, PUTATIVE (AFU_ORTHOLOGUE AFUA_3G00765)-RELATED-RELATED"/>
    <property type="match status" value="1"/>
</dbReference>
<sequence>MKIEAIFSDLPILETERLILRKVTSGDAEEMYIYGANPEVSRYVSWNTHSSIADTREFIGFILKQYKNSQLAPWGIEHKESGQFIGTINFLSWNPRHKTAEIGYVLAKKYWGQGLTTEAANAVIRFGFENMELVRVQAKCLVKNIGSQRVMEKSGMSYEGRIRKGMFVKGEHIDLNLYSILREEFKAG</sequence>
<evidence type="ECO:0000313" key="3">
    <source>
        <dbReference type="Proteomes" id="UP001595989"/>
    </source>
</evidence>
<keyword evidence="3" id="KW-1185">Reference proteome</keyword>
<proteinExistence type="predicted"/>
<dbReference type="Gene3D" id="3.40.630.30">
    <property type="match status" value="1"/>
</dbReference>
<keyword evidence="2" id="KW-0808">Transferase</keyword>
<dbReference type="InterPro" id="IPR000182">
    <property type="entry name" value="GNAT_dom"/>
</dbReference>
<accession>A0ABV9DLQ0</accession>
<feature type="domain" description="N-acetyltransferase" evidence="1">
    <location>
        <begin position="18"/>
        <end position="180"/>
    </location>
</feature>
<evidence type="ECO:0000259" key="1">
    <source>
        <dbReference type="PROSITE" id="PS51186"/>
    </source>
</evidence>
<protein>
    <submittedName>
        <fullName evidence="2">GNAT family N-acetyltransferase</fullName>
        <ecNumber evidence="2">2.3.-.-</ecNumber>
    </submittedName>
</protein>
<comment type="caution">
    <text evidence="2">The sequence shown here is derived from an EMBL/GenBank/DDBJ whole genome shotgun (WGS) entry which is preliminary data.</text>
</comment>
<dbReference type="PANTHER" id="PTHR43792:SF9">
    <property type="entry name" value="RIBOSOMAL-PROTEIN-ALANINE ACETYLTRANSFERASE"/>
    <property type="match status" value="1"/>
</dbReference>
<keyword evidence="2" id="KW-0012">Acyltransferase</keyword>
<evidence type="ECO:0000313" key="2">
    <source>
        <dbReference type="EMBL" id="MFC4559799.1"/>
    </source>
</evidence>
<dbReference type="EMBL" id="JBHSFU010000011">
    <property type="protein sequence ID" value="MFC4559799.1"/>
    <property type="molecule type" value="Genomic_DNA"/>
</dbReference>
<reference evidence="3" key="1">
    <citation type="journal article" date="2019" name="Int. J. Syst. Evol. Microbiol.">
        <title>The Global Catalogue of Microorganisms (GCM) 10K type strain sequencing project: providing services to taxonomists for standard genome sequencing and annotation.</title>
        <authorList>
            <consortium name="The Broad Institute Genomics Platform"/>
            <consortium name="The Broad Institute Genome Sequencing Center for Infectious Disease"/>
            <person name="Wu L."/>
            <person name="Ma J."/>
        </authorList>
    </citation>
    <scope>NUCLEOTIDE SEQUENCE [LARGE SCALE GENOMIC DNA]</scope>
    <source>
        <strain evidence="3">CGMCC 4.7426</strain>
    </source>
</reference>
<dbReference type="PROSITE" id="PS51186">
    <property type="entry name" value="GNAT"/>
    <property type="match status" value="1"/>
</dbReference>
<organism evidence="2 3">
    <name type="scientific">Virgibacillus kekensis</name>
    <dbReference type="NCBI Taxonomy" id="202261"/>
    <lineage>
        <taxon>Bacteria</taxon>
        <taxon>Bacillati</taxon>
        <taxon>Bacillota</taxon>
        <taxon>Bacilli</taxon>
        <taxon>Bacillales</taxon>
        <taxon>Bacillaceae</taxon>
        <taxon>Virgibacillus</taxon>
    </lineage>
</organism>
<dbReference type="Proteomes" id="UP001595989">
    <property type="component" value="Unassembled WGS sequence"/>
</dbReference>